<comment type="caution">
    <text evidence="1">The sequence shown here is derived from an EMBL/GenBank/DDBJ whole genome shotgun (WGS) entry which is preliminary data.</text>
</comment>
<evidence type="ECO:0000313" key="1">
    <source>
        <dbReference type="EMBL" id="MDN7524932.1"/>
    </source>
</evidence>
<gene>
    <name evidence="1" type="ORF">QZM70_18475</name>
</gene>
<evidence type="ECO:0000313" key="2">
    <source>
        <dbReference type="Proteomes" id="UP001172217"/>
    </source>
</evidence>
<name>A0ABT8NU66_9BURK</name>
<keyword evidence="2" id="KW-1185">Reference proteome</keyword>
<dbReference type="Proteomes" id="UP001172217">
    <property type="component" value="Unassembled WGS sequence"/>
</dbReference>
<proteinExistence type="predicted"/>
<accession>A0ABT8NU66</accession>
<protein>
    <submittedName>
        <fullName evidence="1">Uncharacterized protein</fullName>
    </submittedName>
</protein>
<dbReference type="RefSeq" id="WP_200095307.1">
    <property type="nucleotide sequence ID" value="NZ_JAUJQL010000009.1"/>
</dbReference>
<dbReference type="EMBL" id="JAUJQL010000009">
    <property type="protein sequence ID" value="MDN7524932.1"/>
    <property type="molecule type" value="Genomic_DNA"/>
</dbReference>
<sequence length="156" mass="17615">MLDIVRFLIVAIVFYGSGIEAMRWLSGWKELEPYAASRTAANGKQISNGSYRWVTCRSKWTRFSVAVELYPRHLWLRPSFPLNLRLPAICIPWDAINASQKELFFSRTVTLRIQGSSTVLRFGGTVGQRILAEVERHGATRIASESVDRADGRTGL</sequence>
<reference evidence="1" key="1">
    <citation type="submission" date="2023-07" db="EMBL/GenBank/DDBJ databases">
        <title>A collection of bacterial strains from the Burkholderia cepacia Research Laboratory and Repository.</title>
        <authorList>
            <person name="Lipuma J."/>
            <person name="Spilker T."/>
            <person name="Caverly L."/>
        </authorList>
    </citation>
    <scope>NUCLEOTIDE SEQUENCE</scope>
    <source>
        <strain evidence="1">AU45194</strain>
    </source>
</reference>
<organism evidence="1 2">
    <name type="scientific">Burkholderia orbicola</name>
    <dbReference type="NCBI Taxonomy" id="2978683"/>
    <lineage>
        <taxon>Bacteria</taxon>
        <taxon>Pseudomonadati</taxon>
        <taxon>Pseudomonadota</taxon>
        <taxon>Betaproteobacteria</taxon>
        <taxon>Burkholderiales</taxon>
        <taxon>Burkholderiaceae</taxon>
        <taxon>Burkholderia</taxon>
        <taxon>Burkholderia cepacia complex</taxon>
    </lineage>
</organism>